<keyword evidence="2" id="KW-1185">Reference proteome</keyword>
<dbReference type="Proteomes" id="UP000238479">
    <property type="component" value="Chromosome 6"/>
</dbReference>
<sequence>MLTRGVSIRGKYRATSGLSIYFFSVAARRPEVSHSDRIRFRHHIL</sequence>
<evidence type="ECO:0000313" key="2">
    <source>
        <dbReference type="Proteomes" id="UP000238479"/>
    </source>
</evidence>
<reference evidence="1 2" key="1">
    <citation type="journal article" date="2018" name="Nat. Genet.">
        <title>The Rosa genome provides new insights in the design of modern roses.</title>
        <authorList>
            <person name="Bendahmane M."/>
        </authorList>
    </citation>
    <scope>NUCLEOTIDE SEQUENCE [LARGE SCALE GENOMIC DNA]</scope>
    <source>
        <strain evidence="2">cv. Old Blush</strain>
    </source>
</reference>
<dbReference type="EMBL" id="PDCK01000044">
    <property type="protein sequence ID" value="PRQ28150.1"/>
    <property type="molecule type" value="Genomic_DNA"/>
</dbReference>
<protein>
    <submittedName>
        <fullName evidence="1">Uncharacterized protein</fullName>
    </submittedName>
</protein>
<proteinExistence type="predicted"/>
<accession>A0A2P6Q1T2</accession>
<gene>
    <name evidence="1" type="ORF">RchiOBHm_Chr6g0312901</name>
</gene>
<evidence type="ECO:0000313" key="1">
    <source>
        <dbReference type="EMBL" id="PRQ28150.1"/>
    </source>
</evidence>
<comment type="caution">
    <text evidence="1">The sequence shown here is derived from an EMBL/GenBank/DDBJ whole genome shotgun (WGS) entry which is preliminary data.</text>
</comment>
<name>A0A2P6Q1T2_ROSCH</name>
<dbReference type="AlphaFoldDB" id="A0A2P6Q1T2"/>
<organism evidence="1 2">
    <name type="scientific">Rosa chinensis</name>
    <name type="common">China rose</name>
    <dbReference type="NCBI Taxonomy" id="74649"/>
    <lineage>
        <taxon>Eukaryota</taxon>
        <taxon>Viridiplantae</taxon>
        <taxon>Streptophyta</taxon>
        <taxon>Embryophyta</taxon>
        <taxon>Tracheophyta</taxon>
        <taxon>Spermatophyta</taxon>
        <taxon>Magnoliopsida</taxon>
        <taxon>eudicotyledons</taxon>
        <taxon>Gunneridae</taxon>
        <taxon>Pentapetalae</taxon>
        <taxon>rosids</taxon>
        <taxon>fabids</taxon>
        <taxon>Rosales</taxon>
        <taxon>Rosaceae</taxon>
        <taxon>Rosoideae</taxon>
        <taxon>Rosoideae incertae sedis</taxon>
        <taxon>Rosa</taxon>
    </lineage>
</organism>
<dbReference type="Gramene" id="PRQ28150">
    <property type="protein sequence ID" value="PRQ28150"/>
    <property type="gene ID" value="RchiOBHm_Chr6g0312901"/>
</dbReference>